<keyword evidence="3" id="KW-1185">Reference proteome</keyword>
<proteinExistence type="predicted"/>
<sequence>MKYLFAFLLFVSGMSLSASAQEKIYLKNQKEPISCTVREIGTTEIKYTPSDAEQLVIAVPRNDVEKIVFKSGRTQYFTDPLNDFSYYKGQKKWAVKAGLFSPALGYTDLYLEKSIKPGRSIEFQGTIIGLGKNRTYYNSYTSYQNSNMNQRGFSVGVGYKVLKMPDFELANRKMMHILQGSYIKPSVSIGYYQKNFVTTDYTTGSYSLVRKGVVTSHIAIAFGKQWILDNTIAIDVYGMAGLGIDNYRSQQMKVQNEVNGPATYVSDDVVPYSNFGYTRFGRGSTGVTLGAGVKVGYLFNCKKPKEVGGIDKMRDRLKQ</sequence>
<keyword evidence="1" id="KW-0732">Signal</keyword>
<feature type="signal peptide" evidence="1">
    <location>
        <begin position="1"/>
        <end position="20"/>
    </location>
</feature>
<gene>
    <name evidence="2" type="ORF">GCM10023092_17980</name>
</gene>
<accession>A0ABP8MRQ3</accession>
<name>A0ABP8MRQ3_9BACT</name>
<dbReference type="Proteomes" id="UP001501410">
    <property type="component" value="Unassembled WGS sequence"/>
</dbReference>
<protein>
    <recommendedName>
        <fullName evidence="4">DUF3575 domain-containing protein</fullName>
    </recommendedName>
</protein>
<evidence type="ECO:0008006" key="4">
    <source>
        <dbReference type="Google" id="ProtNLM"/>
    </source>
</evidence>
<reference evidence="3" key="1">
    <citation type="journal article" date="2019" name="Int. J. Syst. Evol. Microbiol.">
        <title>The Global Catalogue of Microorganisms (GCM) 10K type strain sequencing project: providing services to taxonomists for standard genome sequencing and annotation.</title>
        <authorList>
            <consortium name="The Broad Institute Genomics Platform"/>
            <consortium name="The Broad Institute Genome Sequencing Center for Infectious Disease"/>
            <person name="Wu L."/>
            <person name="Ma J."/>
        </authorList>
    </citation>
    <scope>NUCLEOTIDE SEQUENCE [LARGE SCALE GENOMIC DNA]</scope>
    <source>
        <strain evidence="3">JCM 31921</strain>
    </source>
</reference>
<feature type="chain" id="PRO_5045277079" description="DUF3575 domain-containing protein" evidence="1">
    <location>
        <begin position="21"/>
        <end position="319"/>
    </location>
</feature>
<dbReference type="EMBL" id="BAABEZ010000022">
    <property type="protein sequence ID" value="GAA4455022.1"/>
    <property type="molecule type" value="Genomic_DNA"/>
</dbReference>
<comment type="caution">
    <text evidence="2">The sequence shown here is derived from an EMBL/GenBank/DDBJ whole genome shotgun (WGS) entry which is preliminary data.</text>
</comment>
<evidence type="ECO:0000256" key="1">
    <source>
        <dbReference type="SAM" id="SignalP"/>
    </source>
</evidence>
<organism evidence="2 3">
    <name type="scientific">Rurimicrobium arvi</name>
    <dbReference type="NCBI Taxonomy" id="2049916"/>
    <lineage>
        <taxon>Bacteria</taxon>
        <taxon>Pseudomonadati</taxon>
        <taxon>Bacteroidota</taxon>
        <taxon>Chitinophagia</taxon>
        <taxon>Chitinophagales</taxon>
        <taxon>Chitinophagaceae</taxon>
        <taxon>Rurimicrobium</taxon>
    </lineage>
</organism>
<evidence type="ECO:0000313" key="3">
    <source>
        <dbReference type="Proteomes" id="UP001501410"/>
    </source>
</evidence>
<evidence type="ECO:0000313" key="2">
    <source>
        <dbReference type="EMBL" id="GAA4455022.1"/>
    </source>
</evidence>
<dbReference type="RefSeq" id="WP_344825661.1">
    <property type="nucleotide sequence ID" value="NZ_BAABEZ010000022.1"/>
</dbReference>